<dbReference type="Proteomes" id="UP000472272">
    <property type="component" value="Chromosome 6"/>
</dbReference>
<dbReference type="Gene3D" id="4.10.410.10">
    <property type="entry name" value="Pancreatic trypsin inhibitor Kunitz domain"/>
    <property type="match status" value="1"/>
</dbReference>
<dbReference type="FunFam" id="4.10.410.10:FF:000020">
    <property type="entry name" value="Collagen, type VI, alpha 3"/>
    <property type="match status" value="1"/>
</dbReference>
<accession>A0A670IFZ9</accession>
<evidence type="ECO:0000313" key="4">
    <source>
        <dbReference type="Ensembl" id="ENSPMRP00000010693.1"/>
    </source>
</evidence>
<dbReference type="PROSITE" id="PS00280">
    <property type="entry name" value="BPTI_KUNITZ_1"/>
    <property type="match status" value="1"/>
</dbReference>
<dbReference type="InterPro" id="IPR050098">
    <property type="entry name" value="TFPI/VKTCI-like"/>
</dbReference>
<evidence type="ECO:0000256" key="1">
    <source>
        <dbReference type="ARBA" id="ARBA00008415"/>
    </source>
</evidence>
<dbReference type="Ensembl" id="ENSPMRT00000011406.1">
    <property type="protein sequence ID" value="ENSPMRP00000010693.1"/>
    <property type="gene ID" value="ENSPMRG00000007106.1"/>
</dbReference>
<reference evidence="4" key="2">
    <citation type="submission" date="2025-08" db="UniProtKB">
        <authorList>
            <consortium name="Ensembl"/>
        </authorList>
    </citation>
    <scope>IDENTIFICATION</scope>
</reference>
<dbReference type="GO" id="GO:0005615">
    <property type="term" value="C:extracellular space"/>
    <property type="evidence" value="ECO:0007669"/>
    <property type="project" value="TreeGrafter"/>
</dbReference>
<sequence length="105" mass="12508">FQSISLLPPQRGNCLALFIRWYYNPRVGRCLVFVYGGCLGNANNFHSRSACERRCMRPGKTPRQTVRRRRREEPKIFSQNHWNKWSCENKRVGPRREVLMQIRNG</sequence>
<dbReference type="AlphaFoldDB" id="A0A670IFZ9"/>
<reference evidence="4 5" key="1">
    <citation type="journal article" date="2019" name="Proc. Natl. Acad. Sci. U.S.A.">
        <title>Regulatory changes in pterin and carotenoid genes underlie balanced color polymorphisms in the wall lizard.</title>
        <authorList>
            <person name="Andrade P."/>
            <person name="Pinho C."/>
            <person name="Perez I de Lanuza G."/>
            <person name="Afonso S."/>
            <person name="Brejcha J."/>
            <person name="Rubin C.J."/>
            <person name="Wallerman O."/>
            <person name="Pereira P."/>
            <person name="Sabatino S.J."/>
            <person name="Bellati A."/>
            <person name="Pellitteri-Rosa D."/>
            <person name="Bosakova Z."/>
            <person name="Bunikis I."/>
            <person name="Carretero M.A."/>
            <person name="Feiner N."/>
            <person name="Marsik P."/>
            <person name="Pauperio F."/>
            <person name="Salvi D."/>
            <person name="Soler L."/>
            <person name="While G.M."/>
            <person name="Uller T."/>
            <person name="Font E."/>
            <person name="Andersson L."/>
            <person name="Carneiro M."/>
        </authorList>
    </citation>
    <scope>NUCLEOTIDE SEQUENCE</scope>
</reference>
<dbReference type="OMA" id="ACERRCM"/>
<protein>
    <recommendedName>
        <fullName evidence="3">BPTI/Kunitz inhibitor domain-containing protein</fullName>
    </recommendedName>
</protein>
<dbReference type="InterPro" id="IPR036880">
    <property type="entry name" value="Kunitz_BPTI_sf"/>
</dbReference>
<dbReference type="GO" id="GO:0004867">
    <property type="term" value="F:serine-type endopeptidase inhibitor activity"/>
    <property type="evidence" value="ECO:0007669"/>
    <property type="project" value="InterPro"/>
</dbReference>
<dbReference type="InterPro" id="IPR020901">
    <property type="entry name" value="Prtase_inh_Kunz-CS"/>
</dbReference>
<proteinExistence type="inferred from homology"/>
<dbReference type="SMART" id="SM00131">
    <property type="entry name" value="KU"/>
    <property type="match status" value="1"/>
</dbReference>
<evidence type="ECO:0000313" key="5">
    <source>
        <dbReference type="Proteomes" id="UP000472272"/>
    </source>
</evidence>
<dbReference type="SUPFAM" id="SSF57362">
    <property type="entry name" value="BPTI-like"/>
    <property type="match status" value="1"/>
</dbReference>
<dbReference type="PROSITE" id="PS50279">
    <property type="entry name" value="BPTI_KUNITZ_2"/>
    <property type="match status" value="1"/>
</dbReference>
<dbReference type="Pfam" id="PF00014">
    <property type="entry name" value="Kunitz_BPTI"/>
    <property type="match status" value="1"/>
</dbReference>
<reference evidence="4" key="3">
    <citation type="submission" date="2025-09" db="UniProtKB">
        <authorList>
            <consortium name="Ensembl"/>
        </authorList>
    </citation>
    <scope>IDENTIFICATION</scope>
</reference>
<feature type="domain" description="BPTI/Kunitz inhibitor" evidence="3">
    <location>
        <begin position="5"/>
        <end position="55"/>
    </location>
</feature>
<keyword evidence="2" id="KW-1015">Disulfide bond</keyword>
<dbReference type="PRINTS" id="PR00759">
    <property type="entry name" value="BASICPTASE"/>
</dbReference>
<name>A0A670IFZ9_PODMU</name>
<keyword evidence="5" id="KW-1185">Reference proteome</keyword>
<comment type="similarity">
    <text evidence="1">Belongs to the venom Kunitz-type family.</text>
</comment>
<evidence type="ECO:0000259" key="3">
    <source>
        <dbReference type="PROSITE" id="PS50279"/>
    </source>
</evidence>
<evidence type="ECO:0000256" key="2">
    <source>
        <dbReference type="ARBA" id="ARBA00023157"/>
    </source>
</evidence>
<dbReference type="CDD" id="cd00109">
    <property type="entry name" value="Kunitz-type"/>
    <property type="match status" value="1"/>
</dbReference>
<dbReference type="InterPro" id="IPR002223">
    <property type="entry name" value="Kunitz_BPTI"/>
</dbReference>
<dbReference type="GeneTree" id="ENSGT01150000290005"/>
<dbReference type="PANTHER" id="PTHR10083:SF374">
    <property type="entry name" value="BPTI_KUNITZ INHIBITOR DOMAIN-CONTAINING PROTEIN"/>
    <property type="match status" value="1"/>
</dbReference>
<organism evidence="4 5">
    <name type="scientific">Podarcis muralis</name>
    <name type="common">Wall lizard</name>
    <name type="synonym">Lacerta muralis</name>
    <dbReference type="NCBI Taxonomy" id="64176"/>
    <lineage>
        <taxon>Eukaryota</taxon>
        <taxon>Metazoa</taxon>
        <taxon>Chordata</taxon>
        <taxon>Craniata</taxon>
        <taxon>Vertebrata</taxon>
        <taxon>Euteleostomi</taxon>
        <taxon>Lepidosauria</taxon>
        <taxon>Squamata</taxon>
        <taxon>Bifurcata</taxon>
        <taxon>Unidentata</taxon>
        <taxon>Episquamata</taxon>
        <taxon>Laterata</taxon>
        <taxon>Lacertibaenia</taxon>
        <taxon>Lacertidae</taxon>
        <taxon>Podarcis</taxon>
    </lineage>
</organism>
<dbReference type="PANTHER" id="PTHR10083">
    <property type="entry name" value="KUNITZ-TYPE PROTEASE INHIBITOR-RELATED"/>
    <property type="match status" value="1"/>
</dbReference>